<evidence type="ECO:0000259" key="6">
    <source>
        <dbReference type="Pfam" id="PF00441"/>
    </source>
</evidence>
<dbReference type="InterPro" id="IPR009075">
    <property type="entry name" value="AcylCo_DH/oxidase_C"/>
</dbReference>
<dbReference type="Pfam" id="PF00441">
    <property type="entry name" value="Acyl-CoA_dh_1"/>
    <property type="match status" value="1"/>
</dbReference>
<dbReference type="PANTHER" id="PTHR43884">
    <property type="entry name" value="ACYL-COA DEHYDROGENASE"/>
    <property type="match status" value="1"/>
</dbReference>
<proteinExistence type="inferred from homology"/>
<protein>
    <submittedName>
        <fullName evidence="9">Acyl-CoA/acyl-ACP dehydrogenase</fullName>
    </submittedName>
</protein>
<dbReference type="InterPro" id="IPR006091">
    <property type="entry name" value="Acyl-CoA_Oxase/DH_mid-dom"/>
</dbReference>
<dbReference type="InterPro" id="IPR009100">
    <property type="entry name" value="AcylCoA_DH/oxidase_NM_dom_sf"/>
</dbReference>
<comment type="similarity">
    <text evidence="2 5">Belongs to the acyl-CoA dehydrogenase family.</text>
</comment>
<sequence length="373" mass="39129">MSQAFLDQVTYFAKGRIAAEAAAWSIGAAPEPALYHEAAALGLLGIEVPEEMGGRGFGFATRAAALEVLAGADFGFAMSLVNTHNIALRLCEVGQDAAAQYLPDLLSGRMHACTALTEPGTGSDFAAIRTTARQVAGGWELDGEKAWIINGRQAGLSIVYAQCAEVGDSDGIAAFLVDLNAPGVTRYAIDSAFSQTSLGTGGFYLSGVKLPHEAMLAAPGTAFKAILQEINAARTYVAAMCNGMVQAALDSAAAYGAERCSFGKPLNAIPRWQTEFEAARTTLMQARHATEQAVDKVSQCADAQLAAAEAKISSVSCAQTQLPRLLQLMGAEGLRPEHPFTRHIAAAQMAGFTDGATNILKDRVARLTARKES</sequence>
<evidence type="ECO:0000256" key="1">
    <source>
        <dbReference type="ARBA" id="ARBA00001974"/>
    </source>
</evidence>
<dbReference type="SUPFAM" id="SSF56645">
    <property type="entry name" value="Acyl-CoA dehydrogenase NM domain-like"/>
    <property type="match status" value="1"/>
</dbReference>
<dbReference type="Proteomes" id="UP001210770">
    <property type="component" value="Chromosome"/>
</dbReference>
<feature type="domain" description="Acyl-CoA oxidase/dehydrogenase middle" evidence="7">
    <location>
        <begin position="113"/>
        <end position="207"/>
    </location>
</feature>
<dbReference type="InterPro" id="IPR013786">
    <property type="entry name" value="AcylCoA_DH/ox_N"/>
</dbReference>
<dbReference type="Gene3D" id="1.10.540.10">
    <property type="entry name" value="Acyl-CoA dehydrogenase/oxidase, N-terminal domain"/>
    <property type="match status" value="1"/>
</dbReference>
<dbReference type="EMBL" id="CP116423">
    <property type="protein sequence ID" value="WCE71632.1"/>
    <property type="molecule type" value="Genomic_DNA"/>
</dbReference>
<dbReference type="GO" id="GO:0003995">
    <property type="term" value="F:acyl-CoA dehydrogenase activity"/>
    <property type="evidence" value="ECO:0007669"/>
    <property type="project" value="TreeGrafter"/>
</dbReference>
<reference evidence="9" key="1">
    <citation type="submission" date="2023-01" db="EMBL/GenBank/DDBJ databases">
        <title>Comparative genomic analysis of cold water coral derived Sulfitobacter faviae: insights into their metabolism and habitat adaptation.</title>
        <authorList>
            <person name="Guo Y."/>
            <person name="Lin S."/>
            <person name="Huang Z."/>
            <person name="Tang K."/>
            <person name="Wang X."/>
        </authorList>
    </citation>
    <scope>NUCLEOTIDE SEQUENCE</scope>
    <source>
        <strain evidence="9">SCSIO W_1865</strain>
    </source>
</reference>
<keyword evidence="5" id="KW-0560">Oxidoreductase</keyword>
<evidence type="ECO:0000313" key="9">
    <source>
        <dbReference type="EMBL" id="WCE71632.1"/>
    </source>
</evidence>
<dbReference type="CDD" id="cd00567">
    <property type="entry name" value="ACAD"/>
    <property type="match status" value="1"/>
</dbReference>
<feature type="domain" description="Acyl-CoA dehydrogenase/oxidase N-terminal" evidence="8">
    <location>
        <begin position="3"/>
        <end position="108"/>
    </location>
</feature>
<evidence type="ECO:0000259" key="7">
    <source>
        <dbReference type="Pfam" id="PF02770"/>
    </source>
</evidence>
<evidence type="ECO:0000256" key="2">
    <source>
        <dbReference type="ARBA" id="ARBA00009347"/>
    </source>
</evidence>
<dbReference type="InterPro" id="IPR037069">
    <property type="entry name" value="AcylCoA_DH/ox_N_sf"/>
</dbReference>
<dbReference type="PANTHER" id="PTHR43884:SF12">
    <property type="entry name" value="ISOVALERYL-COA DEHYDROGENASE, MITOCHONDRIAL-RELATED"/>
    <property type="match status" value="1"/>
</dbReference>
<comment type="cofactor">
    <cofactor evidence="1 5">
        <name>FAD</name>
        <dbReference type="ChEBI" id="CHEBI:57692"/>
    </cofactor>
</comment>
<feature type="domain" description="Acyl-CoA dehydrogenase/oxidase C-terminal" evidence="6">
    <location>
        <begin position="223"/>
        <end position="366"/>
    </location>
</feature>
<evidence type="ECO:0000256" key="3">
    <source>
        <dbReference type="ARBA" id="ARBA00022630"/>
    </source>
</evidence>
<dbReference type="Pfam" id="PF02770">
    <property type="entry name" value="Acyl-CoA_dh_M"/>
    <property type="match status" value="1"/>
</dbReference>
<dbReference type="AlphaFoldDB" id="A0AAX3LSY1"/>
<dbReference type="Gene3D" id="1.20.140.10">
    <property type="entry name" value="Butyryl-CoA Dehydrogenase, subunit A, domain 3"/>
    <property type="match status" value="1"/>
</dbReference>
<keyword evidence="4 5" id="KW-0274">FAD</keyword>
<name>A0AAX3LSY1_9RHOB</name>
<dbReference type="GO" id="GO:0050660">
    <property type="term" value="F:flavin adenine dinucleotide binding"/>
    <property type="evidence" value="ECO:0007669"/>
    <property type="project" value="InterPro"/>
</dbReference>
<evidence type="ECO:0000259" key="8">
    <source>
        <dbReference type="Pfam" id="PF02771"/>
    </source>
</evidence>
<dbReference type="GO" id="GO:0033539">
    <property type="term" value="P:fatty acid beta-oxidation using acyl-CoA dehydrogenase"/>
    <property type="evidence" value="ECO:0007669"/>
    <property type="project" value="TreeGrafter"/>
</dbReference>
<keyword evidence="3 5" id="KW-0285">Flavoprotein</keyword>
<dbReference type="InterPro" id="IPR046373">
    <property type="entry name" value="Acyl-CoA_Oxase/DH_mid-dom_sf"/>
</dbReference>
<accession>A0AAX3LSY1</accession>
<dbReference type="InterPro" id="IPR036250">
    <property type="entry name" value="AcylCo_DH-like_C"/>
</dbReference>
<dbReference type="Pfam" id="PF02771">
    <property type="entry name" value="Acyl-CoA_dh_N"/>
    <property type="match status" value="1"/>
</dbReference>
<evidence type="ECO:0000256" key="5">
    <source>
        <dbReference type="RuleBase" id="RU362125"/>
    </source>
</evidence>
<dbReference type="SUPFAM" id="SSF47203">
    <property type="entry name" value="Acyl-CoA dehydrogenase C-terminal domain-like"/>
    <property type="match status" value="1"/>
</dbReference>
<dbReference type="RefSeq" id="WP_271689784.1">
    <property type="nucleotide sequence ID" value="NZ_CP116423.1"/>
</dbReference>
<dbReference type="GO" id="GO:0046359">
    <property type="term" value="P:butyrate catabolic process"/>
    <property type="evidence" value="ECO:0007669"/>
    <property type="project" value="TreeGrafter"/>
</dbReference>
<organism evidence="9 10">
    <name type="scientific">Sulfitobacter faviae</name>
    <dbReference type="NCBI Taxonomy" id="1775881"/>
    <lineage>
        <taxon>Bacteria</taxon>
        <taxon>Pseudomonadati</taxon>
        <taxon>Pseudomonadota</taxon>
        <taxon>Alphaproteobacteria</taxon>
        <taxon>Rhodobacterales</taxon>
        <taxon>Roseobacteraceae</taxon>
        <taxon>Sulfitobacter</taxon>
    </lineage>
</organism>
<evidence type="ECO:0000313" key="10">
    <source>
        <dbReference type="Proteomes" id="UP001210770"/>
    </source>
</evidence>
<dbReference type="Gene3D" id="2.40.110.10">
    <property type="entry name" value="Butyryl-CoA Dehydrogenase, subunit A, domain 2"/>
    <property type="match status" value="1"/>
</dbReference>
<gene>
    <name evidence="9" type="ORF">PL336_07320</name>
</gene>
<evidence type="ECO:0000256" key="4">
    <source>
        <dbReference type="ARBA" id="ARBA00022827"/>
    </source>
</evidence>